<protein>
    <submittedName>
        <fullName evidence="2">Uncharacterized protein</fullName>
    </submittedName>
</protein>
<sequence length="159" mass="17378">MIGKTPQREGKGKHELGAGSSPQSDTSDTTALTVGSNTGTLSVGSDQPGSSPALEEQQEGLPEEIKLKTYPSSNLVSADEELFEDLKKHCLLDSDKFIVINEDGKAVWSMPTVFHRYALRKLLQIVNKCSVEENPLDVQADISLLLDKTKRCRHPDVSI</sequence>
<dbReference type="EMBL" id="HBHQ01001938">
    <property type="protein sequence ID" value="CAD9809403.1"/>
    <property type="molecule type" value="Transcribed_RNA"/>
</dbReference>
<dbReference type="AlphaFoldDB" id="A0A7S2U7U8"/>
<proteinExistence type="predicted"/>
<feature type="compositionally biased region" description="Polar residues" evidence="1">
    <location>
        <begin position="20"/>
        <end position="50"/>
    </location>
</feature>
<reference evidence="2" key="1">
    <citation type="submission" date="2021-01" db="EMBL/GenBank/DDBJ databases">
        <authorList>
            <person name="Corre E."/>
            <person name="Pelletier E."/>
            <person name="Niang G."/>
            <person name="Scheremetjew M."/>
            <person name="Finn R."/>
            <person name="Kale V."/>
            <person name="Holt S."/>
            <person name="Cochrane G."/>
            <person name="Meng A."/>
            <person name="Brown T."/>
            <person name="Cohen L."/>
        </authorList>
    </citation>
    <scope>NUCLEOTIDE SEQUENCE</scope>
    <source>
        <strain evidence="2">CCMP2084</strain>
    </source>
</reference>
<accession>A0A7S2U7U8</accession>
<evidence type="ECO:0000256" key="1">
    <source>
        <dbReference type="SAM" id="MobiDB-lite"/>
    </source>
</evidence>
<evidence type="ECO:0000313" key="2">
    <source>
        <dbReference type="EMBL" id="CAD9809403.1"/>
    </source>
</evidence>
<name>A0A7S2U7U8_9STRA</name>
<feature type="region of interest" description="Disordered" evidence="1">
    <location>
        <begin position="1"/>
        <end position="66"/>
    </location>
</feature>
<feature type="compositionally biased region" description="Basic and acidic residues" evidence="1">
    <location>
        <begin position="1"/>
        <end position="16"/>
    </location>
</feature>
<gene>
    <name evidence="2" type="ORF">ASEP1449_LOCUS1226</name>
</gene>
<organism evidence="2">
    <name type="scientific">Attheya septentrionalis</name>
    <dbReference type="NCBI Taxonomy" id="420275"/>
    <lineage>
        <taxon>Eukaryota</taxon>
        <taxon>Sar</taxon>
        <taxon>Stramenopiles</taxon>
        <taxon>Ochrophyta</taxon>
        <taxon>Bacillariophyta</taxon>
        <taxon>Coscinodiscophyceae</taxon>
        <taxon>Chaetocerotophycidae</taxon>
        <taxon>Chaetocerotales</taxon>
        <taxon>Attheyaceae</taxon>
        <taxon>Attheya</taxon>
    </lineage>
</organism>